<dbReference type="EMBL" id="JTHE03000079">
    <property type="protein sequence ID" value="MCM1983845.1"/>
    <property type="molecule type" value="Genomic_DNA"/>
</dbReference>
<dbReference type="AlphaFoldDB" id="A0ABD4T6H6"/>
<dbReference type="Gene3D" id="3.30.530.20">
    <property type="match status" value="1"/>
</dbReference>
<evidence type="ECO:0000313" key="2">
    <source>
        <dbReference type="Proteomes" id="UP000031561"/>
    </source>
</evidence>
<dbReference type="Proteomes" id="UP000031561">
    <property type="component" value="Unassembled WGS sequence"/>
</dbReference>
<proteinExistence type="predicted"/>
<keyword evidence="2" id="KW-1185">Reference proteome</keyword>
<dbReference type="RefSeq" id="WP_166275452.1">
    <property type="nucleotide sequence ID" value="NZ_JTHE03000079.1"/>
</dbReference>
<evidence type="ECO:0000313" key="1">
    <source>
        <dbReference type="EMBL" id="MCM1983845.1"/>
    </source>
</evidence>
<comment type="caution">
    <text evidence="1">The sequence shown here is derived from an EMBL/GenBank/DDBJ whole genome shotgun (WGS) entry which is preliminary data.</text>
</comment>
<accession>A0ABD4T6H6</accession>
<reference evidence="1 2" key="1">
    <citation type="journal article" date="2015" name="Genome Announc.">
        <title>Draft Genome Sequence of Filamentous Marine Cyanobacterium Lyngbya confervoides Strain BDU141951.</title>
        <authorList>
            <person name="Chandrababunaidu M.M."/>
            <person name="Sen D."/>
            <person name="Tripathy S."/>
        </authorList>
    </citation>
    <scope>NUCLEOTIDE SEQUENCE [LARGE SCALE GENOMIC DNA]</scope>
    <source>
        <strain evidence="1 2">BDU141951</strain>
    </source>
</reference>
<dbReference type="Pfam" id="PF09366">
    <property type="entry name" value="DUF1997"/>
    <property type="match status" value="1"/>
</dbReference>
<dbReference type="InterPro" id="IPR018971">
    <property type="entry name" value="DUF1997"/>
</dbReference>
<organism evidence="1 2">
    <name type="scientific">Lyngbya confervoides BDU141951</name>
    <dbReference type="NCBI Taxonomy" id="1574623"/>
    <lineage>
        <taxon>Bacteria</taxon>
        <taxon>Bacillati</taxon>
        <taxon>Cyanobacteriota</taxon>
        <taxon>Cyanophyceae</taxon>
        <taxon>Oscillatoriophycideae</taxon>
        <taxon>Oscillatoriales</taxon>
        <taxon>Microcoleaceae</taxon>
        <taxon>Lyngbya</taxon>
    </lineage>
</organism>
<sequence length="224" mass="25106">MQPDIVCDSLDGTRTLTKANHPDSATRLSPWVGFIPQVAATEDGVKPSPTRFRSTFEGVMELRGDRATVMTYLDAHQGWFCRCAQPMQVHPLGDNGYEIVVGRYGSHGFEVEPRIGLHLLPQEAGVYRIETLDLGEGSHQCYQVDFNASLELVEDAGSHPDNPLTRVEWVLDLGVALQFPKFIHRLPQKLIQYTGDQVLAQIVRQVSKRLTAKVQDDFHRTQLA</sequence>
<protein>
    <submittedName>
        <fullName evidence="1">DUF1997 domain-containing protein</fullName>
    </submittedName>
</protein>
<dbReference type="InterPro" id="IPR023393">
    <property type="entry name" value="START-like_dom_sf"/>
</dbReference>
<name>A0ABD4T6H6_9CYAN</name>
<gene>
    <name evidence="1" type="ORF">QQ91_0013570</name>
</gene>